<keyword evidence="5 8" id="KW-1133">Transmembrane helix</keyword>
<feature type="transmembrane region" description="Helical" evidence="8">
    <location>
        <begin position="218"/>
        <end position="238"/>
    </location>
</feature>
<dbReference type="PANTHER" id="PTHR33406">
    <property type="entry name" value="MEMBRANE PROTEIN MJ1562-RELATED"/>
    <property type="match status" value="1"/>
</dbReference>
<dbReference type="AlphaFoldDB" id="A0A852WZ88"/>
<evidence type="ECO:0000256" key="3">
    <source>
        <dbReference type="ARBA" id="ARBA00022475"/>
    </source>
</evidence>
<gene>
    <name evidence="10" type="ORF">BJY28_000635</name>
</gene>
<protein>
    <submittedName>
        <fullName evidence="10">RND superfamily putative drug exporter</fullName>
    </submittedName>
</protein>
<keyword evidence="6 8" id="KW-0472">Membrane</keyword>
<dbReference type="PANTHER" id="PTHR33406:SF11">
    <property type="entry name" value="MEMBRANE PROTEIN SCO6666-RELATED"/>
    <property type="match status" value="1"/>
</dbReference>
<dbReference type="PROSITE" id="PS50156">
    <property type="entry name" value="SSD"/>
    <property type="match status" value="1"/>
</dbReference>
<dbReference type="Pfam" id="PF03176">
    <property type="entry name" value="MMPL"/>
    <property type="match status" value="2"/>
</dbReference>
<evidence type="ECO:0000256" key="8">
    <source>
        <dbReference type="SAM" id="Phobius"/>
    </source>
</evidence>
<dbReference type="SUPFAM" id="SSF82866">
    <property type="entry name" value="Multidrug efflux transporter AcrB transmembrane domain"/>
    <property type="match status" value="2"/>
</dbReference>
<feature type="transmembrane region" description="Helical" evidence="8">
    <location>
        <begin position="245"/>
        <end position="265"/>
    </location>
</feature>
<dbReference type="EMBL" id="JACBZX010000001">
    <property type="protein sequence ID" value="NYG36166.1"/>
    <property type="molecule type" value="Genomic_DNA"/>
</dbReference>
<dbReference type="RefSeq" id="WP_179461720.1">
    <property type="nucleotide sequence ID" value="NZ_JACBZX010000001.1"/>
</dbReference>
<organism evidence="10 11">
    <name type="scientific">Janibacter alkaliphilus</name>
    <dbReference type="NCBI Taxonomy" id="1069963"/>
    <lineage>
        <taxon>Bacteria</taxon>
        <taxon>Bacillati</taxon>
        <taxon>Actinomycetota</taxon>
        <taxon>Actinomycetes</taxon>
        <taxon>Micrococcales</taxon>
        <taxon>Intrasporangiaceae</taxon>
        <taxon>Janibacter</taxon>
    </lineage>
</organism>
<reference evidence="10 11" key="1">
    <citation type="submission" date="2020-07" db="EMBL/GenBank/DDBJ databases">
        <title>Sequencing the genomes of 1000 actinobacteria strains.</title>
        <authorList>
            <person name="Klenk H.-P."/>
        </authorList>
    </citation>
    <scope>NUCLEOTIDE SEQUENCE [LARGE SCALE GENOMIC DNA]</scope>
    <source>
        <strain evidence="10 11">DSM 24723</strain>
    </source>
</reference>
<evidence type="ECO:0000256" key="2">
    <source>
        <dbReference type="ARBA" id="ARBA00010157"/>
    </source>
</evidence>
<keyword evidence="4 8" id="KW-0812">Transmembrane</keyword>
<feature type="transmembrane region" description="Helical" evidence="8">
    <location>
        <begin position="343"/>
        <end position="367"/>
    </location>
</feature>
<dbReference type="Proteomes" id="UP000592181">
    <property type="component" value="Unassembled WGS sequence"/>
</dbReference>
<evidence type="ECO:0000259" key="9">
    <source>
        <dbReference type="PROSITE" id="PS50156"/>
    </source>
</evidence>
<comment type="subcellular location">
    <subcellularLocation>
        <location evidence="1">Cell membrane</location>
        <topology evidence="1">Multi-pass membrane protein</topology>
    </subcellularLocation>
</comment>
<evidence type="ECO:0000313" key="10">
    <source>
        <dbReference type="EMBL" id="NYG36166.1"/>
    </source>
</evidence>
<sequence>MAHALYRLGRTAYRRWPVVIVAWLALIVALGAVAATQSKPMSDQFTIPGIPSEEAQTLQNELFPGSGDALDEASATVVVAAPEGETLDDPANAEAVQSLVSDLRDLPQMDEQTAQTAIVSPSRAAAGLEQQMAEAGEQNGMPEQVVAANVAAISPLSENGQIGTISWTFDVESSTDVEETTREEVEAALADARADGLQAEVNGTAMQAVPETGGTSELIGVAFALVVLVLTFGSLVAAGMPIISAFVGVGIGVIGVSIATIFTDIGTTTPILATMLGLAVGIDYALFILSRYRAELRHADREEAIGLALGRAGSAVVFAGLTVIIALAAFAVVGIPFLTSMGLAAAGTVFVAVLVSLTLVPALMGMLKGKAFAGRVRKDHLVTEGELVNNGTRWARLLRRRPLIAVIAVVAALVALAVPMKDIHLGLPTDSTAATDTTQRKAADLVSEGFGEGRQAPFLVVVDAREAAGDDPQAAQQAFGAVTEWAAGQDNVVNAQVTQVSEAGTGAQILVTPGTGGDDVATEDLLHDLRDSQAQIESETGATVGVTGLTAIQVDVSERLLEALVPYLAVVVGLAFLLLMMVFRSILVPLTATLGFLGSVLATLGATVLVFQQGLFGIFDPAPLMSFLPMLIIGIVFGLAMDYQVFLVTRMREAYVHGDTADGAVVDGFRFGSRVVTAAAAIMISVFAAFMLQDDTLVKSIGFALAFAVLLDAFLVRQVLIPALMYLMGDKAWWLPRWLDKIVPNVDVEGESLAREGSGSSSGGDHGHGGGSDGGPGDGGPGDGGDGGPGDDDGPEDDAPTGGRKGRHRPRHAAGAPVPEPAGR</sequence>
<feature type="transmembrane region" description="Helical" evidence="8">
    <location>
        <begin position="403"/>
        <end position="420"/>
    </location>
</feature>
<name>A0A852WZ88_9MICO</name>
<evidence type="ECO:0000256" key="4">
    <source>
        <dbReference type="ARBA" id="ARBA00022692"/>
    </source>
</evidence>
<dbReference type="InterPro" id="IPR000731">
    <property type="entry name" value="SSD"/>
</dbReference>
<feature type="transmembrane region" description="Helical" evidence="8">
    <location>
        <begin position="564"/>
        <end position="583"/>
    </location>
</feature>
<feature type="transmembrane region" description="Helical" evidence="8">
    <location>
        <begin position="675"/>
        <end position="692"/>
    </location>
</feature>
<comment type="caution">
    <text evidence="10">The sequence shown here is derived from an EMBL/GenBank/DDBJ whole genome shotgun (WGS) entry which is preliminary data.</text>
</comment>
<dbReference type="InterPro" id="IPR004869">
    <property type="entry name" value="MMPL_dom"/>
</dbReference>
<feature type="transmembrane region" description="Helical" evidence="8">
    <location>
        <begin position="624"/>
        <end position="643"/>
    </location>
</feature>
<feature type="compositionally biased region" description="Acidic residues" evidence="7">
    <location>
        <begin position="789"/>
        <end position="799"/>
    </location>
</feature>
<dbReference type="Gene3D" id="1.20.1640.10">
    <property type="entry name" value="Multidrug efflux transporter AcrB transmembrane domain"/>
    <property type="match status" value="2"/>
</dbReference>
<feature type="transmembrane region" description="Helical" evidence="8">
    <location>
        <begin position="590"/>
        <end position="612"/>
    </location>
</feature>
<comment type="similarity">
    <text evidence="2">Belongs to the resistance-nodulation-cell division (RND) (TC 2.A.6) family. MmpL subfamily.</text>
</comment>
<feature type="transmembrane region" description="Helical" evidence="8">
    <location>
        <begin position="704"/>
        <end position="727"/>
    </location>
</feature>
<keyword evidence="3" id="KW-1003">Cell membrane</keyword>
<dbReference type="GO" id="GO:0005886">
    <property type="term" value="C:plasma membrane"/>
    <property type="evidence" value="ECO:0007669"/>
    <property type="project" value="UniProtKB-SubCell"/>
</dbReference>
<keyword evidence="11" id="KW-1185">Reference proteome</keyword>
<evidence type="ECO:0000256" key="7">
    <source>
        <dbReference type="SAM" id="MobiDB-lite"/>
    </source>
</evidence>
<feature type="transmembrane region" description="Helical" evidence="8">
    <location>
        <begin position="313"/>
        <end position="337"/>
    </location>
</feature>
<feature type="transmembrane region" description="Helical" evidence="8">
    <location>
        <begin position="271"/>
        <end position="292"/>
    </location>
</feature>
<evidence type="ECO:0000256" key="6">
    <source>
        <dbReference type="ARBA" id="ARBA00023136"/>
    </source>
</evidence>
<feature type="region of interest" description="Disordered" evidence="7">
    <location>
        <begin position="752"/>
        <end position="824"/>
    </location>
</feature>
<proteinExistence type="inferred from homology"/>
<dbReference type="InterPro" id="IPR050545">
    <property type="entry name" value="Mycobact_MmpL"/>
</dbReference>
<feature type="compositionally biased region" description="Gly residues" evidence="7">
    <location>
        <begin position="760"/>
        <end position="788"/>
    </location>
</feature>
<feature type="domain" description="SSD" evidence="9">
    <location>
        <begin position="218"/>
        <end position="366"/>
    </location>
</feature>
<evidence type="ECO:0000256" key="1">
    <source>
        <dbReference type="ARBA" id="ARBA00004651"/>
    </source>
</evidence>
<evidence type="ECO:0000313" key="11">
    <source>
        <dbReference type="Proteomes" id="UP000592181"/>
    </source>
</evidence>
<accession>A0A852WZ88</accession>
<evidence type="ECO:0000256" key="5">
    <source>
        <dbReference type="ARBA" id="ARBA00022989"/>
    </source>
</evidence>